<dbReference type="Proteomes" id="UP000777935">
    <property type="component" value="Unassembled WGS sequence"/>
</dbReference>
<evidence type="ECO:0000313" key="3">
    <source>
        <dbReference type="Proteomes" id="UP000777935"/>
    </source>
</evidence>
<gene>
    <name evidence="2" type="ORF">HRQ87_16410</name>
</gene>
<organism evidence="2 3">
    <name type="scientific">Parasulfitobacter algicola</name>
    <dbReference type="NCBI Taxonomy" id="2614809"/>
    <lineage>
        <taxon>Bacteria</taxon>
        <taxon>Pseudomonadati</taxon>
        <taxon>Pseudomonadota</taxon>
        <taxon>Alphaproteobacteria</taxon>
        <taxon>Rhodobacterales</taxon>
        <taxon>Roseobacteraceae</taxon>
        <taxon>Parasulfitobacter</taxon>
    </lineage>
</organism>
<evidence type="ECO:0000256" key="1">
    <source>
        <dbReference type="SAM" id="Phobius"/>
    </source>
</evidence>
<sequence length="140" mass="15175">MSILFAGFIALPIANAVLSFPYLMTLNILYAIKTVFIESLLIILLAGIWASVPVFLALLIFVLIRPGVFARHPFKTAAGFAVLVGVLFALNTVPMDDPLITDLTLSQRFYDGATSLMPWIITVSTFVGAASLGRKLEDIS</sequence>
<keyword evidence="1" id="KW-0472">Membrane</keyword>
<feature type="transmembrane region" description="Helical" evidence="1">
    <location>
        <begin position="40"/>
        <end position="64"/>
    </location>
</feature>
<evidence type="ECO:0000313" key="2">
    <source>
        <dbReference type="EMBL" id="NSX56374.1"/>
    </source>
</evidence>
<comment type="caution">
    <text evidence="2">The sequence shown here is derived from an EMBL/GenBank/DDBJ whole genome shotgun (WGS) entry which is preliminary data.</text>
</comment>
<keyword evidence="1" id="KW-1133">Transmembrane helix</keyword>
<keyword evidence="1" id="KW-0812">Transmembrane</keyword>
<feature type="transmembrane region" description="Helical" evidence="1">
    <location>
        <begin position="115"/>
        <end position="133"/>
    </location>
</feature>
<name>A0ABX2IU03_9RHOB</name>
<accession>A0ABX2IU03</accession>
<reference evidence="2 3" key="1">
    <citation type="submission" date="2020-06" db="EMBL/GenBank/DDBJ databases">
        <title>Sulfitobacter algicola sp. nov., isolated from green algae.</title>
        <authorList>
            <person name="Wang C."/>
        </authorList>
    </citation>
    <scope>NUCLEOTIDE SEQUENCE [LARGE SCALE GENOMIC DNA]</scope>
    <source>
        <strain evidence="2 3">1151</strain>
    </source>
</reference>
<evidence type="ECO:0008006" key="4">
    <source>
        <dbReference type="Google" id="ProtNLM"/>
    </source>
</evidence>
<protein>
    <recommendedName>
        <fullName evidence="4">Branched-chain amino acid transport system carrier protein</fullName>
    </recommendedName>
</protein>
<feature type="transmembrane region" description="Helical" evidence="1">
    <location>
        <begin position="76"/>
        <end position="95"/>
    </location>
</feature>
<dbReference type="RefSeq" id="WP_174139529.1">
    <property type="nucleotide sequence ID" value="NZ_JABUFE010000012.1"/>
</dbReference>
<proteinExistence type="predicted"/>
<dbReference type="EMBL" id="JABUFE010000012">
    <property type="protein sequence ID" value="NSX56374.1"/>
    <property type="molecule type" value="Genomic_DNA"/>
</dbReference>
<keyword evidence="3" id="KW-1185">Reference proteome</keyword>